<organism evidence="2 3">
    <name type="scientific">Neisseria musculi</name>
    <dbReference type="NCBI Taxonomy" id="1815583"/>
    <lineage>
        <taxon>Bacteria</taxon>
        <taxon>Pseudomonadati</taxon>
        <taxon>Pseudomonadota</taxon>
        <taxon>Betaproteobacteria</taxon>
        <taxon>Neisseriales</taxon>
        <taxon>Neisseriaceae</taxon>
        <taxon>Neisseria</taxon>
    </lineage>
</organism>
<dbReference type="RefSeq" id="WP_187000990.1">
    <property type="nucleotide sequence ID" value="NZ_CP060414.2"/>
</dbReference>
<gene>
    <name evidence="2" type="ORF">H7A79_0498</name>
</gene>
<dbReference type="Proteomes" id="UP000516412">
    <property type="component" value="Chromosome"/>
</dbReference>
<protein>
    <submittedName>
        <fullName evidence="2">Plasmid stabilization system family protein</fullName>
    </submittedName>
</protein>
<dbReference type="KEGG" id="nmus:H7A79_0498"/>
<keyword evidence="1" id="KW-1277">Toxin-antitoxin system</keyword>
<dbReference type="InterPro" id="IPR007712">
    <property type="entry name" value="RelE/ParE_toxin"/>
</dbReference>
<reference evidence="2" key="1">
    <citation type="submission" date="2024-06" db="EMBL/GenBank/DDBJ databases">
        <title>Complete Genome Sequence of mouse commensal type strain Neisseria musculi.</title>
        <authorList>
            <person name="Thapa E."/>
            <person name="Aluvathingal J."/>
            <person name="Nadendla S."/>
            <person name="Mehta A."/>
            <person name="Tettelin H."/>
            <person name="Weyand N.J."/>
        </authorList>
    </citation>
    <scope>NUCLEOTIDE SEQUENCE</scope>
    <source>
        <strain evidence="2">NW831</strain>
    </source>
</reference>
<dbReference type="EMBL" id="CP060414">
    <property type="protein sequence ID" value="QNT60233.1"/>
    <property type="molecule type" value="Genomic_DNA"/>
</dbReference>
<evidence type="ECO:0000313" key="3">
    <source>
        <dbReference type="Proteomes" id="UP000516412"/>
    </source>
</evidence>
<keyword evidence="3" id="KW-1185">Reference proteome</keyword>
<evidence type="ECO:0000313" key="2">
    <source>
        <dbReference type="EMBL" id="QNT60233.1"/>
    </source>
</evidence>
<accession>A0A7H1MF18</accession>
<sequence length="96" mass="10700">MYAIVYEAEAQADLLAILSYYADEGGMALVENIGSRIETALAGLAYLPYRSIESSLVHGAREFILNNLPYKAFLVIDETEKTVYVLNIVHTARQFP</sequence>
<dbReference type="AlphaFoldDB" id="A0A7H1MF18"/>
<dbReference type="Gene3D" id="3.30.2310.20">
    <property type="entry name" value="RelE-like"/>
    <property type="match status" value="1"/>
</dbReference>
<name>A0A7H1MF18_9NEIS</name>
<evidence type="ECO:0000256" key="1">
    <source>
        <dbReference type="ARBA" id="ARBA00022649"/>
    </source>
</evidence>
<proteinExistence type="predicted"/>
<dbReference type="InterPro" id="IPR035093">
    <property type="entry name" value="RelE/ParE_toxin_dom_sf"/>
</dbReference>
<dbReference type="Pfam" id="PF05016">
    <property type="entry name" value="ParE_toxin"/>
    <property type="match status" value="1"/>
</dbReference>